<dbReference type="GO" id="GO:0043434">
    <property type="term" value="P:response to peptide hormone"/>
    <property type="evidence" value="ECO:0007669"/>
    <property type="project" value="TreeGrafter"/>
</dbReference>
<dbReference type="GO" id="GO:0005184">
    <property type="term" value="F:neuropeptide hormone activity"/>
    <property type="evidence" value="ECO:0007669"/>
    <property type="project" value="TreeGrafter"/>
</dbReference>
<name>A0A8C6TEZ3_9GOBI</name>
<dbReference type="GO" id="GO:0031861">
    <property type="term" value="F:prolactin-releasing peptide receptor binding"/>
    <property type="evidence" value="ECO:0007669"/>
    <property type="project" value="TreeGrafter"/>
</dbReference>
<sequence length="76" mass="8798">QYNKVCLLHCLQHTLGATCCNELFHAADPDIKATWYTERGIRPVGRFGRKLTRGNRQFFLRSHRPSADRDRPSLSL</sequence>
<reference evidence="1" key="1">
    <citation type="submission" date="2025-08" db="UniProtKB">
        <authorList>
            <consortium name="Ensembl"/>
        </authorList>
    </citation>
    <scope>IDENTIFICATION</scope>
</reference>
<protein>
    <submittedName>
        <fullName evidence="1">Uncharacterized protein</fullName>
    </submittedName>
</protein>
<evidence type="ECO:0000313" key="1">
    <source>
        <dbReference type="Ensembl" id="ENSNMLP00000018598.1"/>
    </source>
</evidence>
<dbReference type="Pfam" id="PF15172">
    <property type="entry name" value="Prolactin_RP"/>
    <property type="match status" value="1"/>
</dbReference>
<evidence type="ECO:0000313" key="2">
    <source>
        <dbReference type="Proteomes" id="UP000694523"/>
    </source>
</evidence>
<dbReference type="Proteomes" id="UP000694523">
    <property type="component" value="Unplaced"/>
</dbReference>
<dbReference type="Ensembl" id="ENSNMLT00000020920.1">
    <property type="protein sequence ID" value="ENSNMLP00000018598.1"/>
    <property type="gene ID" value="ENSNMLG00000012246.1"/>
</dbReference>
<reference evidence="1" key="2">
    <citation type="submission" date="2025-09" db="UniProtKB">
        <authorList>
            <consortium name="Ensembl"/>
        </authorList>
    </citation>
    <scope>IDENTIFICATION</scope>
</reference>
<proteinExistence type="predicted"/>
<dbReference type="PANTHER" id="PTHR17206:SF1">
    <property type="entry name" value="PROLACTIN-RELEASING PEPTIDE"/>
    <property type="match status" value="1"/>
</dbReference>
<accession>A0A8C6TEZ3</accession>
<dbReference type="InterPro" id="IPR026194">
    <property type="entry name" value="PrRP"/>
</dbReference>
<dbReference type="AlphaFoldDB" id="A0A8C6TEZ3"/>
<keyword evidence="2" id="KW-1185">Reference proteome</keyword>
<dbReference type="GO" id="GO:0007186">
    <property type="term" value="P:G protein-coupled receptor signaling pathway"/>
    <property type="evidence" value="ECO:0007669"/>
    <property type="project" value="TreeGrafter"/>
</dbReference>
<organism evidence="1 2">
    <name type="scientific">Neogobius melanostomus</name>
    <name type="common">round goby</name>
    <dbReference type="NCBI Taxonomy" id="47308"/>
    <lineage>
        <taxon>Eukaryota</taxon>
        <taxon>Metazoa</taxon>
        <taxon>Chordata</taxon>
        <taxon>Craniata</taxon>
        <taxon>Vertebrata</taxon>
        <taxon>Euteleostomi</taxon>
        <taxon>Actinopterygii</taxon>
        <taxon>Neopterygii</taxon>
        <taxon>Teleostei</taxon>
        <taxon>Neoteleostei</taxon>
        <taxon>Acanthomorphata</taxon>
        <taxon>Gobiaria</taxon>
        <taxon>Gobiiformes</taxon>
        <taxon>Gobioidei</taxon>
        <taxon>Gobiidae</taxon>
        <taxon>Benthophilinae</taxon>
        <taxon>Neogobiini</taxon>
        <taxon>Neogobius</taxon>
    </lineage>
</organism>
<dbReference type="PANTHER" id="PTHR17206">
    <property type="entry name" value="PROLACTIN-RELEASING PEPTIDE"/>
    <property type="match status" value="1"/>
</dbReference>
<dbReference type="GO" id="GO:0007631">
    <property type="term" value="P:feeding behavior"/>
    <property type="evidence" value="ECO:0007669"/>
    <property type="project" value="TreeGrafter"/>
</dbReference>